<dbReference type="RefSeq" id="WP_184623178.1">
    <property type="nucleotide sequence ID" value="NZ_JACHCC010000002.1"/>
</dbReference>
<name>A0A7X0J0B8_9SPHI</name>
<sequence>METNLTLEKEFIISQKTFFEALLNKNASFMNENLHEDFIFTSPRAVILNKEGFIQNFCFNPNLTFEVFQSSDENAIIIDSTSILYCLVQVKISEQTEFWERITFALIKKDDKWLTLTMTATFVP</sequence>
<dbReference type="Proteomes" id="UP000521017">
    <property type="component" value="Unassembled WGS sequence"/>
</dbReference>
<dbReference type="SUPFAM" id="SSF54427">
    <property type="entry name" value="NTF2-like"/>
    <property type="match status" value="1"/>
</dbReference>
<comment type="caution">
    <text evidence="2">The sequence shown here is derived from an EMBL/GenBank/DDBJ whole genome shotgun (WGS) entry which is preliminary data.</text>
</comment>
<dbReference type="InterPro" id="IPR027843">
    <property type="entry name" value="DUF4440"/>
</dbReference>
<feature type="domain" description="DUF4440" evidence="1">
    <location>
        <begin position="16"/>
        <end position="114"/>
    </location>
</feature>
<proteinExistence type="predicted"/>
<gene>
    <name evidence="2" type="ORF">HDF25_000897</name>
</gene>
<evidence type="ECO:0000313" key="2">
    <source>
        <dbReference type="EMBL" id="MBB6498760.1"/>
    </source>
</evidence>
<accession>A0A7X0J0B8</accession>
<dbReference type="EMBL" id="JACHCC010000002">
    <property type="protein sequence ID" value="MBB6498760.1"/>
    <property type="molecule type" value="Genomic_DNA"/>
</dbReference>
<dbReference type="InterPro" id="IPR032710">
    <property type="entry name" value="NTF2-like_dom_sf"/>
</dbReference>
<dbReference type="Gene3D" id="3.10.450.50">
    <property type="match status" value="1"/>
</dbReference>
<evidence type="ECO:0000259" key="1">
    <source>
        <dbReference type="Pfam" id="PF14534"/>
    </source>
</evidence>
<organism evidence="2 3">
    <name type="scientific">Pedobacter cryoconitis</name>
    <dbReference type="NCBI Taxonomy" id="188932"/>
    <lineage>
        <taxon>Bacteria</taxon>
        <taxon>Pseudomonadati</taxon>
        <taxon>Bacteroidota</taxon>
        <taxon>Sphingobacteriia</taxon>
        <taxon>Sphingobacteriales</taxon>
        <taxon>Sphingobacteriaceae</taxon>
        <taxon>Pedobacter</taxon>
    </lineage>
</organism>
<evidence type="ECO:0000313" key="3">
    <source>
        <dbReference type="Proteomes" id="UP000521017"/>
    </source>
</evidence>
<protein>
    <recommendedName>
        <fullName evidence="1">DUF4440 domain-containing protein</fullName>
    </recommendedName>
</protein>
<dbReference type="AlphaFoldDB" id="A0A7X0J0B8"/>
<dbReference type="Pfam" id="PF14534">
    <property type="entry name" value="DUF4440"/>
    <property type="match status" value="1"/>
</dbReference>
<reference evidence="2 3" key="1">
    <citation type="submission" date="2020-08" db="EMBL/GenBank/DDBJ databases">
        <title>Genomic Encyclopedia of Type Strains, Phase IV (KMG-V): Genome sequencing to study the core and pangenomes of soil and plant-associated prokaryotes.</title>
        <authorList>
            <person name="Whitman W."/>
        </authorList>
    </citation>
    <scope>NUCLEOTIDE SEQUENCE [LARGE SCALE GENOMIC DNA]</scope>
    <source>
        <strain evidence="2 3">M2T3</strain>
    </source>
</reference>